<name>A0A2P1PXS5_9GAMM</name>
<dbReference type="InterPro" id="IPR036452">
    <property type="entry name" value="Ribo_hydro-like"/>
</dbReference>
<accession>A0A2P1PXS5</accession>
<dbReference type="PANTHER" id="PTHR46190">
    <property type="entry name" value="SI:CH211-201H21.5-RELATED"/>
    <property type="match status" value="1"/>
</dbReference>
<dbReference type="GO" id="GO:0016799">
    <property type="term" value="F:hydrolase activity, hydrolyzing N-glycosyl compounds"/>
    <property type="evidence" value="ECO:0007669"/>
    <property type="project" value="InterPro"/>
</dbReference>
<gene>
    <name evidence="2" type="ORF">C7S18_21815</name>
</gene>
<evidence type="ECO:0000313" key="2">
    <source>
        <dbReference type="EMBL" id="AVP99649.1"/>
    </source>
</evidence>
<reference evidence="2 3" key="2">
    <citation type="submission" date="2018-03" db="EMBL/GenBank/DDBJ databases">
        <authorList>
            <person name="Keele B.F."/>
        </authorList>
    </citation>
    <scope>NUCLEOTIDE SEQUENCE [LARGE SCALE GENOMIC DNA]</scope>
    <source>
        <strain evidence="2 3">D13</strain>
    </source>
</reference>
<dbReference type="PANTHER" id="PTHR46190:SF1">
    <property type="entry name" value="SI:CH211-201H21.5"/>
    <property type="match status" value="1"/>
</dbReference>
<dbReference type="InterPro" id="IPR052775">
    <property type="entry name" value="IUN_hydrolase"/>
</dbReference>
<dbReference type="Pfam" id="PF01156">
    <property type="entry name" value="IU_nuc_hydro"/>
    <property type="match status" value="1"/>
</dbReference>
<dbReference type="KEGG" id="xba:C7S18_21815"/>
<evidence type="ECO:0000259" key="1">
    <source>
        <dbReference type="Pfam" id="PF01156"/>
    </source>
</evidence>
<feature type="domain" description="Inosine/uridine-preferring nucleoside hydrolase" evidence="1">
    <location>
        <begin position="5"/>
        <end position="297"/>
    </location>
</feature>
<sequence>MEPWLIDTDPGVDDALAILAAHRLPNVRVLAMTIAAGNVGIEHTVQNALKLTEVMGVETPVYVGAPKPLVRPADDAAFVHGLDGFGDIGYRPSKHLAEAEHAVAAMIRLARQHAGKLNMIMLGPLTNLALALSLEPELPNLVKRLVIMGGAVTGRGNTERLPAEFNTGFDAEAAHIVFSHWPSFDLVDWEATMAHGLPIAELDQYLAADHDYARFYRAISRKTRTWMSKERHPTHWFAADALAMAAALWPEHVQEWQTRGLKVELEGRLSRGATLVDWTGRMGWPKNARIMMRYSLPDFGRFVGTALGA</sequence>
<dbReference type="EMBL" id="CP027860">
    <property type="protein sequence ID" value="AVP99649.1"/>
    <property type="molecule type" value="Genomic_DNA"/>
</dbReference>
<keyword evidence="3" id="KW-1185">Reference proteome</keyword>
<reference evidence="2 3" key="1">
    <citation type="submission" date="2018-03" db="EMBL/GenBank/DDBJ databases">
        <title>Ahniella affigens gen. nov., sp. nov., a gammaproteobacterium isolated from sandy soil near a stream.</title>
        <authorList>
            <person name="Ko Y."/>
            <person name="Kim J.-H."/>
        </authorList>
    </citation>
    <scope>NUCLEOTIDE SEQUENCE [LARGE SCALE GENOMIC DNA]</scope>
    <source>
        <strain evidence="2 3">D13</strain>
    </source>
</reference>
<dbReference type="OrthoDB" id="9797882at2"/>
<evidence type="ECO:0000313" key="3">
    <source>
        <dbReference type="Proteomes" id="UP000241074"/>
    </source>
</evidence>
<proteinExistence type="predicted"/>
<organism evidence="2 3">
    <name type="scientific">Ahniella affigens</name>
    <dbReference type="NCBI Taxonomy" id="2021234"/>
    <lineage>
        <taxon>Bacteria</taxon>
        <taxon>Pseudomonadati</taxon>
        <taxon>Pseudomonadota</taxon>
        <taxon>Gammaproteobacteria</taxon>
        <taxon>Lysobacterales</taxon>
        <taxon>Rhodanobacteraceae</taxon>
        <taxon>Ahniella</taxon>
    </lineage>
</organism>
<dbReference type="AlphaFoldDB" id="A0A2P1PXS5"/>
<dbReference type="Gene3D" id="3.90.245.10">
    <property type="entry name" value="Ribonucleoside hydrolase-like"/>
    <property type="match status" value="1"/>
</dbReference>
<dbReference type="SUPFAM" id="SSF53590">
    <property type="entry name" value="Nucleoside hydrolase"/>
    <property type="match status" value="1"/>
</dbReference>
<keyword evidence="2" id="KW-0378">Hydrolase</keyword>
<dbReference type="RefSeq" id="WP_106893566.1">
    <property type="nucleotide sequence ID" value="NZ_CP027860.1"/>
</dbReference>
<dbReference type="InterPro" id="IPR001910">
    <property type="entry name" value="Inosine/uridine_hydrolase_dom"/>
</dbReference>
<dbReference type="Proteomes" id="UP000241074">
    <property type="component" value="Chromosome"/>
</dbReference>
<protein>
    <submittedName>
        <fullName evidence="2">Nucleoside hydrolase</fullName>
    </submittedName>
</protein>